<dbReference type="InterPro" id="IPR051694">
    <property type="entry name" value="Immunoregulatory_rcpt-like"/>
</dbReference>
<gene>
    <name evidence="7" type="ORF">BJX63DRAFT_259664</name>
</gene>
<evidence type="ECO:0000313" key="7">
    <source>
        <dbReference type="EMBL" id="KAL2821215.1"/>
    </source>
</evidence>
<keyword evidence="3 6" id="KW-1133">Transmembrane helix</keyword>
<protein>
    <submittedName>
        <fullName evidence="7">Uncharacterized protein</fullName>
    </submittedName>
</protein>
<evidence type="ECO:0000256" key="6">
    <source>
        <dbReference type="SAM" id="Phobius"/>
    </source>
</evidence>
<reference evidence="7 8" key="1">
    <citation type="submission" date="2024-07" db="EMBL/GenBank/DDBJ databases">
        <title>Section-level genome sequencing and comparative genomics of Aspergillus sections Usti and Cavernicolus.</title>
        <authorList>
            <consortium name="Lawrence Berkeley National Laboratory"/>
            <person name="Nybo J.L."/>
            <person name="Vesth T.C."/>
            <person name="Theobald S."/>
            <person name="Frisvad J.C."/>
            <person name="Larsen T.O."/>
            <person name="Kjaerboelling I."/>
            <person name="Rothschild-Mancinelli K."/>
            <person name="Lyhne E.K."/>
            <person name="Kogle M.E."/>
            <person name="Barry K."/>
            <person name="Clum A."/>
            <person name="Na H."/>
            <person name="Ledsgaard L."/>
            <person name="Lin J."/>
            <person name="Lipzen A."/>
            <person name="Kuo A."/>
            <person name="Riley R."/>
            <person name="Mondo S."/>
            <person name="Labutti K."/>
            <person name="Haridas S."/>
            <person name="Pangalinan J."/>
            <person name="Salamov A.A."/>
            <person name="Simmons B.A."/>
            <person name="Magnuson J.K."/>
            <person name="Chen J."/>
            <person name="Drula E."/>
            <person name="Henrissat B."/>
            <person name="Wiebenga A."/>
            <person name="Lubbers R.J."/>
            <person name="Gomes A.C."/>
            <person name="Makela M.R."/>
            <person name="Stajich J."/>
            <person name="Grigoriev I.V."/>
            <person name="Mortensen U.H."/>
            <person name="De Vries R.P."/>
            <person name="Baker S.E."/>
            <person name="Andersen M.R."/>
        </authorList>
    </citation>
    <scope>NUCLEOTIDE SEQUENCE [LARGE SCALE GENOMIC DNA]</scope>
    <source>
        <strain evidence="7 8">CBS 588.65</strain>
    </source>
</reference>
<dbReference type="PANTHER" id="PTHR15549">
    <property type="entry name" value="PAIRED IMMUNOGLOBULIN-LIKE TYPE 2 RECEPTOR"/>
    <property type="match status" value="1"/>
</dbReference>
<evidence type="ECO:0000256" key="4">
    <source>
        <dbReference type="ARBA" id="ARBA00023136"/>
    </source>
</evidence>
<feature type="region of interest" description="Disordered" evidence="5">
    <location>
        <begin position="211"/>
        <end position="235"/>
    </location>
</feature>
<name>A0ABR4I0E9_9EURO</name>
<dbReference type="Gene3D" id="1.20.5.510">
    <property type="entry name" value="Single helix bin"/>
    <property type="match status" value="1"/>
</dbReference>
<feature type="region of interest" description="Disordered" evidence="5">
    <location>
        <begin position="127"/>
        <end position="171"/>
    </location>
</feature>
<sequence length="263" mass="27473">MTDYGPPYGYAVRRNETCVNTLNEVDCANPWGEWHNCCPENTVCGEGGVCCPTDSGCSAPIELDPHCANNATWDLYWLDGYFCCDSNTNGFSFSGLVYNGSQTTGVGCAEGYPSGDDTEVLVPEAYGNETNTDSSSTSPTPSPTSTSQTDSPTATATDLTTSDSSSSSTNTGAIAGGVVGGVAGLALILALAWFLMRRRRKIASVDAPAVVAPGSDAQPLPAKEQYAPAPRAELENNAVRAELHGTHQPDGIPHELPGNMPAR</sequence>
<feature type="transmembrane region" description="Helical" evidence="6">
    <location>
        <begin position="173"/>
        <end position="195"/>
    </location>
</feature>
<evidence type="ECO:0000256" key="1">
    <source>
        <dbReference type="ARBA" id="ARBA00004167"/>
    </source>
</evidence>
<accession>A0ABR4I0E9</accession>
<comment type="subcellular location">
    <subcellularLocation>
        <location evidence="1">Membrane</location>
        <topology evidence="1">Single-pass membrane protein</topology>
    </subcellularLocation>
</comment>
<organism evidence="7 8">
    <name type="scientific">Aspergillus granulosus</name>
    <dbReference type="NCBI Taxonomy" id="176169"/>
    <lineage>
        <taxon>Eukaryota</taxon>
        <taxon>Fungi</taxon>
        <taxon>Dikarya</taxon>
        <taxon>Ascomycota</taxon>
        <taxon>Pezizomycotina</taxon>
        <taxon>Eurotiomycetes</taxon>
        <taxon>Eurotiomycetidae</taxon>
        <taxon>Eurotiales</taxon>
        <taxon>Aspergillaceae</taxon>
        <taxon>Aspergillus</taxon>
        <taxon>Aspergillus subgen. Nidulantes</taxon>
    </lineage>
</organism>
<feature type="compositionally biased region" description="Low complexity" evidence="5">
    <location>
        <begin position="132"/>
        <end position="171"/>
    </location>
</feature>
<dbReference type="NCBIfam" id="TIGR01167">
    <property type="entry name" value="LPXTG_anchor"/>
    <property type="match status" value="1"/>
</dbReference>
<evidence type="ECO:0000313" key="8">
    <source>
        <dbReference type="Proteomes" id="UP001610334"/>
    </source>
</evidence>
<feature type="region of interest" description="Disordered" evidence="5">
    <location>
        <begin position="244"/>
        <end position="263"/>
    </location>
</feature>
<comment type="caution">
    <text evidence="7">The sequence shown here is derived from an EMBL/GenBank/DDBJ whole genome shotgun (WGS) entry which is preliminary data.</text>
</comment>
<dbReference type="EMBL" id="JBFXLT010000005">
    <property type="protein sequence ID" value="KAL2821215.1"/>
    <property type="molecule type" value="Genomic_DNA"/>
</dbReference>
<evidence type="ECO:0000256" key="5">
    <source>
        <dbReference type="SAM" id="MobiDB-lite"/>
    </source>
</evidence>
<dbReference type="PANTHER" id="PTHR15549:SF27">
    <property type="entry name" value="CHITIN-BINDING TYPE-1 DOMAIN-CONTAINING PROTEIN"/>
    <property type="match status" value="1"/>
</dbReference>
<proteinExistence type="predicted"/>
<evidence type="ECO:0000256" key="2">
    <source>
        <dbReference type="ARBA" id="ARBA00022692"/>
    </source>
</evidence>
<keyword evidence="4 6" id="KW-0472">Membrane</keyword>
<keyword evidence="2 6" id="KW-0812">Transmembrane</keyword>
<evidence type="ECO:0000256" key="3">
    <source>
        <dbReference type="ARBA" id="ARBA00022989"/>
    </source>
</evidence>
<keyword evidence="8" id="KW-1185">Reference proteome</keyword>
<dbReference type="Proteomes" id="UP001610334">
    <property type="component" value="Unassembled WGS sequence"/>
</dbReference>